<evidence type="ECO:0000313" key="2">
    <source>
        <dbReference type="EMBL" id="MBB6039167.1"/>
    </source>
</evidence>
<dbReference type="AlphaFoldDB" id="A0A841G0I9"/>
<dbReference type="PANTHER" id="PTHR46018">
    <property type="entry name" value="ZINC PHOSPHODIESTERASE ELAC PROTEIN 1"/>
    <property type="match status" value="1"/>
</dbReference>
<dbReference type="Gene3D" id="3.60.15.10">
    <property type="entry name" value="Ribonuclease Z/Hydroxyacylglutathione hydrolase-like"/>
    <property type="match status" value="1"/>
</dbReference>
<protein>
    <submittedName>
        <fullName evidence="2">Ribonuclease BN (tRNA processing enzyme)</fullName>
    </submittedName>
</protein>
<gene>
    <name evidence="2" type="ORF">HNR73_007058</name>
</gene>
<sequence length="253" mass="27201">MKLTIIGCAGSFPGPDSPCSAYVVEAEGFRLLIDFGSGSLGALQRHVDPHSIDAIMLTHLHADHVLDACTYVVMRRYAPGAPFPRIPVYGPRDTEARLMEAYGGAGEEHIAPSLRDVYAFHPMAPSTFELGPFGVTVDLVSHPVETYGVRITHNGRSLAYSSDSGPCEALVRLAQHSDLFLCEASYLEGRDNPPNVHLTGKEAGEHATKAGVGKLVLTHLVQAWGSEERTYEEAASAFNGPIDLARSGAVYQI</sequence>
<dbReference type="EMBL" id="JACHGT010000020">
    <property type="protein sequence ID" value="MBB6039167.1"/>
    <property type="molecule type" value="Genomic_DNA"/>
</dbReference>
<dbReference type="CDD" id="cd07716">
    <property type="entry name" value="RNaseZ_short-form-like_MBL-fold"/>
    <property type="match status" value="1"/>
</dbReference>
<dbReference type="GO" id="GO:0042781">
    <property type="term" value="F:3'-tRNA processing endoribonuclease activity"/>
    <property type="evidence" value="ECO:0007669"/>
    <property type="project" value="TreeGrafter"/>
</dbReference>
<dbReference type="SMART" id="SM00849">
    <property type="entry name" value="Lactamase_B"/>
    <property type="match status" value="1"/>
</dbReference>
<reference evidence="2 3" key="1">
    <citation type="submission" date="2020-08" db="EMBL/GenBank/DDBJ databases">
        <title>Genomic Encyclopedia of Type Strains, Phase IV (KMG-IV): sequencing the most valuable type-strain genomes for metagenomic binning, comparative biology and taxonomic classification.</title>
        <authorList>
            <person name="Goeker M."/>
        </authorList>
    </citation>
    <scope>NUCLEOTIDE SEQUENCE [LARGE SCALE GENOMIC DNA]</scope>
    <source>
        <strain evidence="2 3">YIM 65646</strain>
    </source>
</reference>
<keyword evidence="3" id="KW-1185">Reference proteome</keyword>
<dbReference type="Pfam" id="PF12706">
    <property type="entry name" value="Lactamase_B_2"/>
    <property type="match status" value="1"/>
</dbReference>
<feature type="domain" description="Metallo-beta-lactamase" evidence="1">
    <location>
        <begin position="18"/>
        <end position="201"/>
    </location>
</feature>
<dbReference type="SUPFAM" id="SSF56281">
    <property type="entry name" value="Metallo-hydrolase/oxidoreductase"/>
    <property type="match status" value="1"/>
</dbReference>
<evidence type="ECO:0000259" key="1">
    <source>
        <dbReference type="SMART" id="SM00849"/>
    </source>
</evidence>
<evidence type="ECO:0000313" key="3">
    <source>
        <dbReference type="Proteomes" id="UP000548476"/>
    </source>
</evidence>
<comment type="caution">
    <text evidence="2">The sequence shown here is derived from an EMBL/GenBank/DDBJ whole genome shotgun (WGS) entry which is preliminary data.</text>
</comment>
<accession>A0A841G0I9</accession>
<dbReference type="RefSeq" id="WP_184792259.1">
    <property type="nucleotide sequence ID" value="NZ_BONT01000051.1"/>
</dbReference>
<dbReference type="PANTHER" id="PTHR46018:SF4">
    <property type="entry name" value="METALLO-HYDROLASE YHFI-RELATED"/>
    <property type="match status" value="1"/>
</dbReference>
<organism evidence="2 3">
    <name type="scientific">Phytomonospora endophytica</name>
    <dbReference type="NCBI Taxonomy" id="714109"/>
    <lineage>
        <taxon>Bacteria</taxon>
        <taxon>Bacillati</taxon>
        <taxon>Actinomycetota</taxon>
        <taxon>Actinomycetes</taxon>
        <taxon>Micromonosporales</taxon>
        <taxon>Micromonosporaceae</taxon>
        <taxon>Phytomonospora</taxon>
    </lineage>
</organism>
<proteinExistence type="predicted"/>
<name>A0A841G0I9_9ACTN</name>
<dbReference type="InterPro" id="IPR001279">
    <property type="entry name" value="Metallo-B-lactamas"/>
</dbReference>
<dbReference type="Proteomes" id="UP000548476">
    <property type="component" value="Unassembled WGS sequence"/>
</dbReference>
<dbReference type="InterPro" id="IPR036866">
    <property type="entry name" value="RibonucZ/Hydroxyglut_hydro"/>
</dbReference>